<dbReference type="GO" id="GO:0016787">
    <property type="term" value="F:hydrolase activity"/>
    <property type="evidence" value="ECO:0007669"/>
    <property type="project" value="UniProtKB-KW"/>
</dbReference>
<dbReference type="NCBIfam" id="TIGR02115">
    <property type="entry name" value="potass_kdpF"/>
    <property type="match status" value="1"/>
</dbReference>
<name>A0A3S1DYF4_9BACL</name>
<dbReference type="EC" id="3.6.3.12" evidence="1"/>
<organism evidence="1 2">
    <name type="scientific">Paenibacillus anaericanus</name>
    <dbReference type="NCBI Taxonomy" id="170367"/>
    <lineage>
        <taxon>Bacteria</taxon>
        <taxon>Bacillati</taxon>
        <taxon>Bacillota</taxon>
        <taxon>Bacilli</taxon>
        <taxon>Bacillales</taxon>
        <taxon>Paenibacillaceae</taxon>
        <taxon>Paenibacillus</taxon>
    </lineage>
</organism>
<keyword evidence="2" id="KW-1185">Reference proteome</keyword>
<keyword evidence="1" id="KW-0378">Hydrolase</keyword>
<proteinExistence type="predicted"/>
<dbReference type="GO" id="GO:0008556">
    <property type="term" value="F:P-type potassium transmembrane transporter activity"/>
    <property type="evidence" value="ECO:0007669"/>
    <property type="project" value="InterPro"/>
</dbReference>
<dbReference type="Pfam" id="PF09604">
    <property type="entry name" value="Potass_KdpF"/>
    <property type="match status" value="1"/>
</dbReference>
<sequence length="69" mass="7669">MVILIISITFLLFLYLVYALIYPEKFLFHNNVTLNIVEVLGNISLIIGGSVIHGHFTNHSGNRNLAVTG</sequence>
<comment type="caution">
    <text evidence="1">The sequence shown here is derived from an EMBL/GenBank/DDBJ whole genome shotgun (WGS) entry which is preliminary data.</text>
</comment>
<protein>
    <submittedName>
        <fullName evidence="1">K(+)-transporting ATPase subunit F</fullName>
        <ecNumber evidence="1">3.6.3.12</ecNumber>
    </submittedName>
</protein>
<evidence type="ECO:0000313" key="1">
    <source>
        <dbReference type="EMBL" id="RUT47967.1"/>
    </source>
</evidence>
<dbReference type="Proteomes" id="UP000279446">
    <property type="component" value="Unassembled WGS sequence"/>
</dbReference>
<dbReference type="AlphaFoldDB" id="A0A3S1DYF4"/>
<dbReference type="GO" id="GO:0005886">
    <property type="term" value="C:plasma membrane"/>
    <property type="evidence" value="ECO:0007669"/>
    <property type="project" value="InterPro"/>
</dbReference>
<dbReference type="InterPro" id="IPR011726">
    <property type="entry name" value="KdpF"/>
</dbReference>
<dbReference type="EMBL" id="RZNY01000003">
    <property type="protein sequence ID" value="RUT47967.1"/>
    <property type="molecule type" value="Genomic_DNA"/>
</dbReference>
<reference evidence="1 2" key="1">
    <citation type="submission" date="2018-12" db="EMBL/GenBank/DDBJ databases">
        <authorList>
            <person name="Sun L."/>
            <person name="Chen Z."/>
        </authorList>
    </citation>
    <scope>NUCLEOTIDE SEQUENCE [LARGE SCALE GENOMIC DNA]</scope>
    <source>
        <strain evidence="1 2">DSM 15890</strain>
    </source>
</reference>
<evidence type="ECO:0000313" key="2">
    <source>
        <dbReference type="Proteomes" id="UP000279446"/>
    </source>
</evidence>
<accession>A0A3S1DYF4</accession>
<gene>
    <name evidence="1" type="primary">kdpF</name>
    <name evidence="1" type="ORF">EJP82_04510</name>
</gene>